<accession>A0A6L6YMG1</accession>
<proteinExistence type="predicted"/>
<dbReference type="AlphaFoldDB" id="A0A6L6YMG1"/>
<dbReference type="RefSeq" id="WP_160334796.1">
    <property type="nucleotide sequence ID" value="NZ_WSRP01000009.1"/>
</dbReference>
<sequence>MVQRYTEIPSSEKIRDSLQPLLNNDKTAISCNSGTTFPTTNVFDGMLCFRTDEKKLYQLIDINDLKNGWKLIADLNGEFRHIEGGAGNAINYDAKDLNLWQKMPTGFYEGTNMLNAPEGDKQWRVLQFRHGNSDGWATQLAFSFNHDIIMVRTEIGGDWTPWGRIFSGSTSGEVIKGMNAEKVSGYKPGNDSGQIAINNGVLNTRLNADMVDGLHAGNGSNQVSINNGTVNSNLNADMVDGIHAGNGSGQLAVNNGTLNKNLNAEMIGGFRASELVKIAGDGKVNNLQVSHSNSQTSKISNVDGLDYNVYTTPRQTTTKFHRCKVDTFDDTYDVFTDSGGSGDLTLHRTFLTVDTLPELTGNGNYNINTILKALVKASHSHQVIRERYKANCNCDCRCDCDCNDDNCGE</sequence>
<gene>
    <name evidence="1" type="ORF">E5987_03955</name>
</gene>
<dbReference type="EMBL" id="WSRP01000009">
    <property type="protein sequence ID" value="MVX56361.1"/>
    <property type="molecule type" value="Genomic_DNA"/>
</dbReference>
<evidence type="ECO:0000313" key="2">
    <source>
        <dbReference type="Proteomes" id="UP000472580"/>
    </source>
</evidence>
<dbReference type="OrthoDB" id="1625600at2"/>
<comment type="caution">
    <text evidence="1">The sequence shown here is derived from an EMBL/GenBank/DDBJ whole genome shotgun (WGS) entry which is preliminary data.</text>
</comment>
<organism evidence="1 2">
    <name type="scientific">Parasutterella muris</name>
    <dbReference type="NCBI Taxonomy" id="2565572"/>
    <lineage>
        <taxon>Bacteria</taxon>
        <taxon>Pseudomonadati</taxon>
        <taxon>Pseudomonadota</taxon>
        <taxon>Betaproteobacteria</taxon>
        <taxon>Burkholderiales</taxon>
        <taxon>Sutterellaceae</taxon>
        <taxon>Parasutterella</taxon>
    </lineage>
</organism>
<keyword evidence="2" id="KW-1185">Reference proteome</keyword>
<reference evidence="1 2" key="1">
    <citation type="submission" date="2019-12" db="EMBL/GenBank/DDBJ databases">
        <title>Microbes associate with the intestines of laboratory mice.</title>
        <authorList>
            <person name="Navarre W."/>
            <person name="Wong E."/>
        </authorList>
    </citation>
    <scope>NUCLEOTIDE SEQUENCE [LARGE SCALE GENOMIC DNA]</scope>
    <source>
        <strain evidence="1 2">NM82_D38</strain>
    </source>
</reference>
<dbReference type="CDD" id="cd19958">
    <property type="entry name" value="pyocin_knob"/>
    <property type="match status" value="1"/>
</dbReference>
<dbReference type="Proteomes" id="UP000472580">
    <property type="component" value="Unassembled WGS sequence"/>
</dbReference>
<evidence type="ECO:0000313" key="1">
    <source>
        <dbReference type="EMBL" id="MVX56361.1"/>
    </source>
</evidence>
<protein>
    <submittedName>
        <fullName evidence="1">Uncharacterized protein</fullName>
    </submittedName>
</protein>
<name>A0A6L6YMG1_9BURK</name>